<organism evidence="1 2">
    <name type="scientific">Fictibacillus marinisediminis</name>
    <dbReference type="NCBI Taxonomy" id="2878389"/>
    <lineage>
        <taxon>Bacteria</taxon>
        <taxon>Bacillati</taxon>
        <taxon>Bacillota</taxon>
        <taxon>Bacilli</taxon>
        <taxon>Bacillales</taxon>
        <taxon>Fictibacillaceae</taxon>
        <taxon>Fictibacillus</taxon>
    </lineage>
</organism>
<dbReference type="Proteomes" id="UP001139011">
    <property type="component" value="Unassembled WGS sequence"/>
</dbReference>
<dbReference type="AlphaFoldDB" id="A0A9X1X8B6"/>
<evidence type="ECO:0000313" key="2">
    <source>
        <dbReference type="Proteomes" id="UP001139011"/>
    </source>
</evidence>
<gene>
    <name evidence="1" type="ORF">LCY76_03845</name>
</gene>
<dbReference type="EMBL" id="JAIWJX010000002">
    <property type="protein sequence ID" value="MCK6255753.1"/>
    <property type="molecule type" value="Genomic_DNA"/>
</dbReference>
<keyword evidence="2" id="KW-1185">Reference proteome</keyword>
<evidence type="ECO:0000313" key="1">
    <source>
        <dbReference type="EMBL" id="MCK6255753.1"/>
    </source>
</evidence>
<protein>
    <submittedName>
        <fullName evidence="1">Uncharacterized protein</fullName>
    </submittedName>
</protein>
<name>A0A9X1X8B6_9BACL</name>
<comment type="caution">
    <text evidence="1">The sequence shown here is derived from an EMBL/GenBank/DDBJ whole genome shotgun (WGS) entry which is preliminary data.</text>
</comment>
<accession>A0A9X1X8B6</accession>
<dbReference type="RefSeq" id="WP_248251534.1">
    <property type="nucleotide sequence ID" value="NZ_JAIWJX010000002.1"/>
</dbReference>
<sequence>MRTKRPRLCLLKLDQEMLKQAFRADRRWSTRTTTRPFVLRCENEAAEALPAEAGSRNAEAGV</sequence>
<reference evidence="1" key="1">
    <citation type="submission" date="2021-09" db="EMBL/GenBank/DDBJ databases">
        <title>Genome analysis of Fictibacillus sp. KIGAM418 isolated from marine sediment.</title>
        <authorList>
            <person name="Seo M.-J."/>
            <person name="Cho E.-S."/>
            <person name="Hwang C.Y."/>
        </authorList>
    </citation>
    <scope>NUCLEOTIDE SEQUENCE</scope>
    <source>
        <strain evidence="1">KIGAM418</strain>
    </source>
</reference>
<proteinExistence type="predicted"/>